<dbReference type="Proteomes" id="UP001182556">
    <property type="component" value="Unassembled WGS sequence"/>
</dbReference>
<dbReference type="EMBL" id="JAODAN010000008">
    <property type="protein sequence ID" value="KAK1922566.1"/>
    <property type="molecule type" value="Genomic_DNA"/>
</dbReference>
<comment type="caution">
    <text evidence="1">The sequence shown here is derived from an EMBL/GenBank/DDBJ whole genome shotgun (WGS) entry which is preliminary data.</text>
</comment>
<protein>
    <submittedName>
        <fullName evidence="1">Uncharacterized protein</fullName>
    </submittedName>
</protein>
<gene>
    <name evidence="1" type="ORF">DB88DRAFT_541686</name>
</gene>
<sequence>MPIATPEPTCRGYILAHQHPNAPAGIKPDPYAIVPCPHLPTIPTALSQSCAQSIKKSACKRLTYCEMHHCGACKTATKAAKRGKAQVAASLQVGQTVDQVEGGKAVAE</sequence>
<accession>A0AAD9D0N5</accession>
<evidence type="ECO:0000313" key="1">
    <source>
        <dbReference type="EMBL" id="KAK1922566.1"/>
    </source>
</evidence>
<name>A0AAD9D0N5_PAPLA</name>
<reference evidence="1" key="1">
    <citation type="submission" date="2023-02" db="EMBL/GenBank/DDBJ databases">
        <title>Identification and recombinant expression of a fungal hydrolase from Papiliotrema laurentii that hydrolyzes apple cutin and clears colloidal polyester polyurethane.</title>
        <authorList>
            <consortium name="DOE Joint Genome Institute"/>
            <person name="Roman V.A."/>
            <person name="Bojanowski C."/>
            <person name="Crable B.R."/>
            <person name="Wagner D.N."/>
            <person name="Hung C.S."/>
            <person name="Nadeau L.J."/>
            <person name="Schratz L."/>
            <person name="Haridas S."/>
            <person name="Pangilinan J."/>
            <person name="Lipzen A."/>
            <person name="Na H."/>
            <person name="Yan M."/>
            <person name="Ng V."/>
            <person name="Grigoriev I.V."/>
            <person name="Spatafora J.W."/>
            <person name="Barlow D."/>
            <person name="Biffinger J."/>
            <person name="Kelley-Loughnane N."/>
            <person name="Varaljay V.A."/>
            <person name="Crookes-Goodson W.J."/>
        </authorList>
    </citation>
    <scope>NUCLEOTIDE SEQUENCE</scope>
    <source>
        <strain evidence="1">5307AH</strain>
    </source>
</reference>
<dbReference type="AlphaFoldDB" id="A0AAD9D0N5"/>
<evidence type="ECO:0000313" key="2">
    <source>
        <dbReference type="Proteomes" id="UP001182556"/>
    </source>
</evidence>
<organism evidence="1 2">
    <name type="scientific">Papiliotrema laurentii</name>
    <name type="common">Cryptococcus laurentii</name>
    <dbReference type="NCBI Taxonomy" id="5418"/>
    <lineage>
        <taxon>Eukaryota</taxon>
        <taxon>Fungi</taxon>
        <taxon>Dikarya</taxon>
        <taxon>Basidiomycota</taxon>
        <taxon>Agaricomycotina</taxon>
        <taxon>Tremellomycetes</taxon>
        <taxon>Tremellales</taxon>
        <taxon>Rhynchogastremaceae</taxon>
        <taxon>Papiliotrema</taxon>
    </lineage>
</organism>
<keyword evidence="2" id="KW-1185">Reference proteome</keyword>
<proteinExistence type="predicted"/>